<dbReference type="Gene3D" id="1.10.260.50">
    <property type="match status" value="1"/>
</dbReference>
<dbReference type="InterPro" id="IPR015421">
    <property type="entry name" value="PyrdxlP-dep_Trfase_major"/>
</dbReference>
<dbReference type="InterPro" id="IPR020578">
    <property type="entry name" value="Aminotrans_V_PyrdxlP_BS"/>
</dbReference>
<dbReference type="Gene3D" id="3.40.640.10">
    <property type="entry name" value="Type I PLP-dependent aspartate aminotransferase-like (Major domain)"/>
    <property type="match status" value="1"/>
</dbReference>
<dbReference type="EC" id="2.8.1.7" evidence="3"/>
<gene>
    <name evidence="12" type="ORF">SAMN04488543_2348</name>
</gene>
<evidence type="ECO:0000256" key="6">
    <source>
        <dbReference type="ARBA" id="ARBA00022898"/>
    </source>
</evidence>
<dbReference type="SUPFAM" id="SSF53383">
    <property type="entry name" value="PLP-dependent transferases"/>
    <property type="match status" value="1"/>
</dbReference>
<evidence type="ECO:0000256" key="1">
    <source>
        <dbReference type="ARBA" id="ARBA00001933"/>
    </source>
</evidence>
<dbReference type="InterPro" id="IPR015424">
    <property type="entry name" value="PyrdxlP-dep_Trfase"/>
</dbReference>
<keyword evidence="5" id="KW-0479">Metal-binding</keyword>
<keyword evidence="4" id="KW-0808">Transferase</keyword>
<dbReference type="FunFam" id="3.40.640.10:FF:000084">
    <property type="entry name" value="IscS-like cysteine desulfurase"/>
    <property type="match status" value="1"/>
</dbReference>
<dbReference type="STRING" id="546871.SAMN04488543_2348"/>
<feature type="domain" description="Aminotransferase class V" evidence="11">
    <location>
        <begin position="4"/>
        <end position="368"/>
    </location>
</feature>
<evidence type="ECO:0000313" key="12">
    <source>
        <dbReference type="EMBL" id="SDS77038.1"/>
    </source>
</evidence>
<sequence length="387" mass="39016">MSRIYLDHAATTPMVPEAVAALTAELTRVGNASAAHGSGRAARRVVEDARELLAARVGADPVEVIFTSGGTESDNLAVKGAWFARRDRGRDRVVTSAVEHHAVLDSAAWLAAAEGATAVLLPVDATGRVSEDAVAAGVDERTAVVSVMAANNEVGTRQPLAAVARRAAEVGAVSHSDAVQAVGHVAVDFAASGLDLMTFTAHKLGGPVGVGALLARRGAPLAAVQHGGGQERDVRSGTFDVAAVAAFAAAVDVAVADLAAEEARLRALRAELVAGVLAAVPGAVLRGTLDPERSLPGVTNLAFPGSAADAVLMVLDAAGFDCSAGSACSAGVTRPSHVLTAMGLDDDAARSSVRFSLGRGSTRADVTAVLRVLPEAVDRARAAAAFA</sequence>
<evidence type="ECO:0000256" key="9">
    <source>
        <dbReference type="ARBA" id="ARBA00050776"/>
    </source>
</evidence>
<dbReference type="Pfam" id="PF00266">
    <property type="entry name" value="Aminotran_5"/>
    <property type="match status" value="1"/>
</dbReference>
<accession>A0A1H1UWS5</accession>
<reference evidence="12 13" key="1">
    <citation type="submission" date="2016-10" db="EMBL/GenBank/DDBJ databases">
        <authorList>
            <person name="de Groot N.N."/>
        </authorList>
    </citation>
    <scope>NUCLEOTIDE SEQUENCE [LARGE SCALE GENOMIC DNA]</scope>
    <source>
        <strain evidence="12 13">DSM 21741</strain>
    </source>
</reference>
<dbReference type="GO" id="GO:0046872">
    <property type="term" value="F:metal ion binding"/>
    <property type="evidence" value="ECO:0007669"/>
    <property type="project" value="UniProtKB-KW"/>
</dbReference>
<dbReference type="InterPro" id="IPR015422">
    <property type="entry name" value="PyrdxlP-dep_Trfase_small"/>
</dbReference>
<evidence type="ECO:0000256" key="10">
    <source>
        <dbReference type="RuleBase" id="RU004504"/>
    </source>
</evidence>
<keyword evidence="7" id="KW-0408">Iron</keyword>
<evidence type="ECO:0000256" key="5">
    <source>
        <dbReference type="ARBA" id="ARBA00022723"/>
    </source>
</evidence>
<dbReference type="OrthoDB" id="9808002at2"/>
<dbReference type="PANTHER" id="PTHR11601">
    <property type="entry name" value="CYSTEINE DESULFURYLASE FAMILY MEMBER"/>
    <property type="match status" value="1"/>
</dbReference>
<organism evidence="12 13">
    <name type="scientific">Friedmanniella luteola</name>
    <dbReference type="NCBI Taxonomy" id="546871"/>
    <lineage>
        <taxon>Bacteria</taxon>
        <taxon>Bacillati</taxon>
        <taxon>Actinomycetota</taxon>
        <taxon>Actinomycetes</taxon>
        <taxon>Propionibacteriales</taxon>
        <taxon>Nocardioidaceae</taxon>
        <taxon>Friedmanniella</taxon>
    </lineage>
</organism>
<dbReference type="PANTHER" id="PTHR11601:SF34">
    <property type="entry name" value="CYSTEINE DESULFURASE"/>
    <property type="match status" value="1"/>
</dbReference>
<dbReference type="PIRSF" id="PIRSF005572">
    <property type="entry name" value="NifS"/>
    <property type="match status" value="1"/>
</dbReference>
<evidence type="ECO:0000313" key="13">
    <source>
        <dbReference type="Proteomes" id="UP000199092"/>
    </source>
</evidence>
<comment type="similarity">
    <text evidence="2">Belongs to the class-V pyridoxal-phosphate-dependent aminotransferase family. NifS/IscS subfamily.</text>
</comment>
<dbReference type="AlphaFoldDB" id="A0A1H1UWS5"/>
<keyword evidence="13" id="KW-1185">Reference proteome</keyword>
<dbReference type="EMBL" id="LT629749">
    <property type="protein sequence ID" value="SDS77038.1"/>
    <property type="molecule type" value="Genomic_DNA"/>
</dbReference>
<dbReference type="InterPro" id="IPR016454">
    <property type="entry name" value="Cysteine_dSase"/>
</dbReference>
<name>A0A1H1UWS5_9ACTN</name>
<keyword evidence="6" id="KW-0663">Pyridoxal phosphate</keyword>
<dbReference type="GO" id="GO:0031071">
    <property type="term" value="F:cysteine desulfurase activity"/>
    <property type="evidence" value="ECO:0007669"/>
    <property type="project" value="UniProtKB-EC"/>
</dbReference>
<dbReference type="InterPro" id="IPR000192">
    <property type="entry name" value="Aminotrans_V_dom"/>
</dbReference>
<dbReference type="PROSITE" id="PS00595">
    <property type="entry name" value="AA_TRANSFER_CLASS_5"/>
    <property type="match status" value="1"/>
</dbReference>
<evidence type="ECO:0000256" key="4">
    <source>
        <dbReference type="ARBA" id="ARBA00022679"/>
    </source>
</evidence>
<dbReference type="Proteomes" id="UP000199092">
    <property type="component" value="Chromosome I"/>
</dbReference>
<evidence type="ECO:0000256" key="7">
    <source>
        <dbReference type="ARBA" id="ARBA00023004"/>
    </source>
</evidence>
<dbReference type="RefSeq" id="WP_091413055.1">
    <property type="nucleotide sequence ID" value="NZ_LT629749.1"/>
</dbReference>
<comment type="cofactor">
    <cofactor evidence="1 10">
        <name>pyridoxal 5'-phosphate</name>
        <dbReference type="ChEBI" id="CHEBI:597326"/>
    </cofactor>
</comment>
<evidence type="ECO:0000259" key="11">
    <source>
        <dbReference type="Pfam" id="PF00266"/>
    </source>
</evidence>
<proteinExistence type="inferred from homology"/>
<dbReference type="Gene3D" id="3.90.1150.10">
    <property type="entry name" value="Aspartate Aminotransferase, domain 1"/>
    <property type="match status" value="1"/>
</dbReference>
<comment type="catalytic activity">
    <reaction evidence="9">
        <text>(sulfur carrier)-H + L-cysteine = (sulfur carrier)-SH + L-alanine</text>
        <dbReference type="Rhea" id="RHEA:43892"/>
        <dbReference type="Rhea" id="RHEA-COMP:14737"/>
        <dbReference type="Rhea" id="RHEA-COMP:14739"/>
        <dbReference type="ChEBI" id="CHEBI:29917"/>
        <dbReference type="ChEBI" id="CHEBI:35235"/>
        <dbReference type="ChEBI" id="CHEBI:57972"/>
        <dbReference type="ChEBI" id="CHEBI:64428"/>
        <dbReference type="EC" id="2.8.1.7"/>
    </reaction>
</comment>
<dbReference type="GO" id="GO:0051536">
    <property type="term" value="F:iron-sulfur cluster binding"/>
    <property type="evidence" value="ECO:0007669"/>
    <property type="project" value="UniProtKB-KW"/>
</dbReference>
<evidence type="ECO:0000256" key="8">
    <source>
        <dbReference type="ARBA" id="ARBA00023014"/>
    </source>
</evidence>
<protein>
    <recommendedName>
        <fullName evidence="3">cysteine desulfurase</fullName>
        <ecNumber evidence="3">2.8.1.7</ecNumber>
    </recommendedName>
</protein>
<keyword evidence="8" id="KW-0411">Iron-sulfur</keyword>
<evidence type="ECO:0000256" key="2">
    <source>
        <dbReference type="ARBA" id="ARBA00006490"/>
    </source>
</evidence>
<evidence type="ECO:0000256" key="3">
    <source>
        <dbReference type="ARBA" id="ARBA00012239"/>
    </source>
</evidence>